<evidence type="ECO:0000313" key="10">
    <source>
        <dbReference type="EMBL" id="KIA65903.1"/>
    </source>
</evidence>
<dbReference type="NCBIfam" id="TIGR01313">
    <property type="entry name" value="therm_gnt_kin"/>
    <property type="match status" value="1"/>
</dbReference>
<keyword evidence="6 9" id="KW-0418">Kinase</keyword>
<gene>
    <name evidence="10" type="ORF">FG87_05470</name>
</gene>
<evidence type="ECO:0000256" key="9">
    <source>
        <dbReference type="RuleBase" id="RU363066"/>
    </source>
</evidence>
<dbReference type="Gene3D" id="3.40.50.300">
    <property type="entry name" value="P-loop containing nucleotide triphosphate hydrolases"/>
    <property type="match status" value="1"/>
</dbReference>
<protein>
    <recommendedName>
        <fullName evidence="3 9">Gluconokinase</fullName>
        <ecNumber evidence="3 9">2.7.1.12</ecNumber>
    </recommendedName>
</protein>
<comment type="catalytic activity">
    <reaction evidence="8 9">
        <text>D-gluconate + ATP = 6-phospho-D-gluconate + ADP + H(+)</text>
        <dbReference type="Rhea" id="RHEA:19433"/>
        <dbReference type="ChEBI" id="CHEBI:15378"/>
        <dbReference type="ChEBI" id="CHEBI:18391"/>
        <dbReference type="ChEBI" id="CHEBI:30616"/>
        <dbReference type="ChEBI" id="CHEBI:58759"/>
        <dbReference type="ChEBI" id="CHEBI:456216"/>
        <dbReference type="EC" id="2.7.1.12"/>
    </reaction>
</comment>
<evidence type="ECO:0000256" key="6">
    <source>
        <dbReference type="ARBA" id="ARBA00022777"/>
    </source>
</evidence>
<organism evidence="10 11">
    <name type="scientific">Nocardia vulneris</name>
    <dbReference type="NCBI Taxonomy" id="1141657"/>
    <lineage>
        <taxon>Bacteria</taxon>
        <taxon>Bacillati</taxon>
        <taxon>Actinomycetota</taxon>
        <taxon>Actinomycetes</taxon>
        <taxon>Mycobacteriales</taxon>
        <taxon>Nocardiaceae</taxon>
        <taxon>Nocardia</taxon>
    </lineage>
</organism>
<evidence type="ECO:0000256" key="1">
    <source>
        <dbReference type="ARBA" id="ARBA00004761"/>
    </source>
</evidence>
<comment type="pathway">
    <text evidence="1">Carbohydrate acid metabolism.</text>
</comment>
<dbReference type="InterPro" id="IPR031322">
    <property type="entry name" value="Shikimate/glucono_kinase"/>
</dbReference>
<keyword evidence="7 9" id="KW-0067">ATP-binding</keyword>
<dbReference type="InterPro" id="IPR006001">
    <property type="entry name" value="Therm_gnt_kin"/>
</dbReference>
<evidence type="ECO:0000256" key="8">
    <source>
        <dbReference type="ARBA" id="ARBA00048090"/>
    </source>
</evidence>
<keyword evidence="5 9" id="KW-0547">Nucleotide-binding</keyword>
<keyword evidence="11" id="KW-1185">Reference proteome</keyword>
<sequence length="161" mass="16955">MGVSGSGKSTVGRELAATLDVPYAEGDEFHPAANVAKMAAGIPLDDADRAPWLDAVAAWLAEHVDRGGVITCSALKRAYRDRLRAAAPTAFFLHLSASRAELTHRMTERSGHFMPASLLDSQLATLEPLGADERGTVVDATRPAGELARTCAAALRDDTSA</sequence>
<dbReference type="InterPro" id="IPR027417">
    <property type="entry name" value="P-loop_NTPase"/>
</dbReference>
<dbReference type="SUPFAM" id="SSF52540">
    <property type="entry name" value="P-loop containing nucleoside triphosphate hydrolases"/>
    <property type="match status" value="1"/>
</dbReference>
<dbReference type="RefSeq" id="WP_043665677.1">
    <property type="nucleotide sequence ID" value="NZ_BDCI01000041.1"/>
</dbReference>
<dbReference type="Pfam" id="PF01202">
    <property type="entry name" value="SKI"/>
    <property type="match status" value="1"/>
</dbReference>
<name>A0ABR4ZKV6_9NOCA</name>
<evidence type="ECO:0000313" key="11">
    <source>
        <dbReference type="Proteomes" id="UP000031364"/>
    </source>
</evidence>
<keyword evidence="4 9" id="KW-0808">Transferase</keyword>
<reference evidence="10 11" key="1">
    <citation type="journal article" date="2014" name="Int. J. Syst. Evol. Microbiol.">
        <title>Nocardia vulneris sp. nov., isolated from wounds of human patients in North America.</title>
        <authorList>
            <person name="Lasker B.A."/>
            <person name="Bell M."/>
            <person name="Klenk H.P."/>
            <person name="Sproer C."/>
            <person name="Schumann C."/>
            <person name="Schumann P."/>
            <person name="Brown J.M."/>
        </authorList>
    </citation>
    <scope>NUCLEOTIDE SEQUENCE [LARGE SCALE GENOMIC DNA]</scope>
    <source>
        <strain evidence="10 11">W9851</strain>
    </source>
</reference>
<evidence type="ECO:0000256" key="2">
    <source>
        <dbReference type="ARBA" id="ARBA00008420"/>
    </source>
</evidence>
<evidence type="ECO:0000256" key="4">
    <source>
        <dbReference type="ARBA" id="ARBA00022679"/>
    </source>
</evidence>
<comment type="caution">
    <text evidence="10">The sequence shown here is derived from an EMBL/GenBank/DDBJ whole genome shotgun (WGS) entry which is preliminary data.</text>
</comment>
<dbReference type="Proteomes" id="UP000031364">
    <property type="component" value="Unassembled WGS sequence"/>
</dbReference>
<evidence type="ECO:0000256" key="3">
    <source>
        <dbReference type="ARBA" id="ARBA00012054"/>
    </source>
</evidence>
<dbReference type="CDD" id="cd02021">
    <property type="entry name" value="GntK"/>
    <property type="match status" value="1"/>
</dbReference>
<dbReference type="EMBL" id="JNFP01000005">
    <property type="protein sequence ID" value="KIA65903.1"/>
    <property type="molecule type" value="Genomic_DNA"/>
</dbReference>
<proteinExistence type="inferred from homology"/>
<comment type="similarity">
    <text evidence="2 9">Belongs to the gluconokinase GntK/GntV family.</text>
</comment>
<evidence type="ECO:0000256" key="7">
    <source>
        <dbReference type="ARBA" id="ARBA00022840"/>
    </source>
</evidence>
<dbReference type="EC" id="2.7.1.12" evidence="3 9"/>
<evidence type="ECO:0000256" key="5">
    <source>
        <dbReference type="ARBA" id="ARBA00022741"/>
    </source>
</evidence>
<accession>A0ABR4ZKV6</accession>
<dbReference type="PANTHER" id="PTHR43442:SF3">
    <property type="entry name" value="GLUCONOKINASE-RELATED"/>
    <property type="match status" value="1"/>
</dbReference>
<dbReference type="GO" id="GO:0016301">
    <property type="term" value="F:kinase activity"/>
    <property type="evidence" value="ECO:0007669"/>
    <property type="project" value="UniProtKB-KW"/>
</dbReference>
<dbReference type="PANTHER" id="PTHR43442">
    <property type="entry name" value="GLUCONOKINASE-RELATED"/>
    <property type="match status" value="1"/>
</dbReference>